<evidence type="ECO:0000313" key="4">
    <source>
        <dbReference type="Proteomes" id="UP000380867"/>
    </source>
</evidence>
<dbReference type="OrthoDB" id="4761096at2"/>
<evidence type="ECO:0000256" key="1">
    <source>
        <dbReference type="SAM" id="MobiDB-lite"/>
    </source>
</evidence>
<comment type="caution">
    <text evidence="3">The sequence shown here is derived from an EMBL/GenBank/DDBJ whole genome shotgun (WGS) entry which is preliminary data.</text>
</comment>
<feature type="transmembrane region" description="Helical" evidence="2">
    <location>
        <begin position="43"/>
        <end position="72"/>
    </location>
</feature>
<keyword evidence="3" id="KW-0436">Ligase</keyword>
<protein>
    <submittedName>
        <fullName evidence="3">O-antigen ligase family protein</fullName>
    </submittedName>
</protein>
<proteinExistence type="predicted"/>
<dbReference type="Proteomes" id="UP000380867">
    <property type="component" value="Unassembled WGS sequence"/>
</dbReference>
<feature type="transmembrane region" description="Helical" evidence="2">
    <location>
        <begin position="343"/>
        <end position="364"/>
    </location>
</feature>
<gene>
    <name evidence="3" type="ORF">ESP70_018345</name>
</gene>
<evidence type="ECO:0000256" key="2">
    <source>
        <dbReference type="SAM" id="Phobius"/>
    </source>
</evidence>
<dbReference type="InterPro" id="IPR051533">
    <property type="entry name" value="WaaL-like"/>
</dbReference>
<keyword evidence="2" id="KW-1133">Transmembrane helix</keyword>
<feature type="transmembrane region" description="Helical" evidence="2">
    <location>
        <begin position="166"/>
        <end position="186"/>
    </location>
</feature>
<feature type="transmembrane region" description="Helical" evidence="2">
    <location>
        <begin position="376"/>
        <end position="394"/>
    </location>
</feature>
<dbReference type="RefSeq" id="WP_149690725.1">
    <property type="nucleotide sequence ID" value="NZ_SDPQ02000003.1"/>
</dbReference>
<keyword evidence="2" id="KW-0472">Membrane</keyword>
<organism evidence="3 4">
    <name type="scientific">Aeromicrobium ginsengisoli</name>
    <dbReference type="NCBI Taxonomy" id="363867"/>
    <lineage>
        <taxon>Bacteria</taxon>
        <taxon>Bacillati</taxon>
        <taxon>Actinomycetota</taxon>
        <taxon>Actinomycetes</taxon>
        <taxon>Propionibacteriales</taxon>
        <taxon>Nocardioidaceae</taxon>
        <taxon>Aeromicrobium</taxon>
    </lineage>
</organism>
<feature type="transmembrane region" description="Helical" evidence="2">
    <location>
        <begin position="140"/>
        <end position="160"/>
    </location>
</feature>
<dbReference type="GO" id="GO:0016874">
    <property type="term" value="F:ligase activity"/>
    <property type="evidence" value="ECO:0007669"/>
    <property type="project" value="UniProtKB-KW"/>
</dbReference>
<feature type="region of interest" description="Disordered" evidence="1">
    <location>
        <begin position="423"/>
        <end position="452"/>
    </location>
</feature>
<accession>A0A5M4FDR3</accession>
<keyword evidence="4" id="KW-1185">Reference proteome</keyword>
<feature type="compositionally biased region" description="Basic and acidic residues" evidence="1">
    <location>
        <begin position="423"/>
        <end position="433"/>
    </location>
</feature>
<dbReference type="AlphaFoldDB" id="A0A5M4FDR3"/>
<reference evidence="3" key="1">
    <citation type="submission" date="2019-09" db="EMBL/GenBank/DDBJ databases">
        <authorList>
            <person name="Li J."/>
        </authorList>
    </citation>
    <scope>NUCLEOTIDE SEQUENCE [LARGE SCALE GENOMIC DNA]</scope>
    <source>
        <strain evidence="3">JCM 14732</strain>
    </source>
</reference>
<evidence type="ECO:0000313" key="3">
    <source>
        <dbReference type="EMBL" id="KAA1396082.1"/>
    </source>
</evidence>
<dbReference type="EMBL" id="SDPQ02000003">
    <property type="protein sequence ID" value="KAA1396082.1"/>
    <property type="molecule type" value="Genomic_DNA"/>
</dbReference>
<name>A0A5M4FDR3_9ACTN</name>
<dbReference type="PANTHER" id="PTHR37422:SF13">
    <property type="entry name" value="LIPOPOLYSACCHARIDE BIOSYNTHESIS PROTEIN PA4999-RELATED"/>
    <property type="match status" value="1"/>
</dbReference>
<keyword evidence="2" id="KW-0812">Transmembrane</keyword>
<feature type="transmembrane region" description="Helical" evidence="2">
    <location>
        <begin position="232"/>
        <end position="263"/>
    </location>
</feature>
<feature type="transmembrane region" description="Helical" evidence="2">
    <location>
        <begin position="79"/>
        <end position="101"/>
    </location>
</feature>
<feature type="transmembrane region" description="Helical" evidence="2">
    <location>
        <begin position="12"/>
        <end position="37"/>
    </location>
</feature>
<dbReference type="PANTHER" id="PTHR37422">
    <property type="entry name" value="TEICHURONIC ACID BIOSYNTHESIS PROTEIN TUAE"/>
    <property type="match status" value="1"/>
</dbReference>
<feature type="transmembrane region" description="Helical" evidence="2">
    <location>
        <begin position="198"/>
        <end position="220"/>
    </location>
</feature>
<sequence>MRGLLGRRRASFGRLASTMLVVGCVLMLFLLVAASTILPFPAIGAAVFLVVFLALGFERCGTLLMILAVFFAPMNNVRAVAGTASITASDVLFLVGMGLLLPSIMRKPLKLPAPYVVGAAGLVSFGIVASLVSGTPLLSLLLMSRLVIAAIVLPVIFMWWRPNLRLLVIMASGYVCGEIISVFYSLIDPAQVQRAYGLTTHVNNFGLASLLAMCLLPFIWTQLPSRLRGFTWLAGLICAWGVWTSGSRAALLMVGLVALLFPLLERSGKVAWLGAFTGTVGLLFLSRIENADSRSALGRLFGGDASVNSDRERTNALALGWKQFNERPITGRGFVDVIDFHNIYLGVAVAVGVIGLAFMLTLLWSAVQPLFFAPRPYGLMAYAALAYAGFGALSTNLWDRFVWIVLSMILAARMLAEDAMEAEAKEQAERPDAEPLGSAMTRPPLQLSSRSF</sequence>
<feature type="transmembrane region" description="Helical" evidence="2">
    <location>
        <begin position="113"/>
        <end position="133"/>
    </location>
</feature>